<reference evidence="2" key="1">
    <citation type="submission" date="2022-11" db="UniProtKB">
        <authorList>
            <consortium name="WormBaseParasite"/>
        </authorList>
    </citation>
    <scope>IDENTIFICATION</scope>
</reference>
<accession>A0A915KJ21</accession>
<name>A0A915KJ21_ROMCU</name>
<dbReference type="WBParaSite" id="nRc.2.0.1.t37874-RA">
    <property type="protein sequence ID" value="nRc.2.0.1.t37874-RA"/>
    <property type="gene ID" value="nRc.2.0.1.g37874"/>
</dbReference>
<proteinExistence type="predicted"/>
<evidence type="ECO:0000313" key="1">
    <source>
        <dbReference type="Proteomes" id="UP000887565"/>
    </source>
</evidence>
<dbReference type="AlphaFoldDB" id="A0A915KJ21"/>
<protein>
    <submittedName>
        <fullName evidence="2">Uncharacterized protein</fullName>
    </submittedName>
</protein>
<keyword evidence="1" id="KW-1185">Reference proteome</keyword>
<sequence>MGQISIKQPEFVDILVVKDAHCVINFWQKRGIFTCLDSTQPGNNVEKVIAQDQGDQRICHTPKSMLPAPRKNHV</sequence>
<evidence type="ECO:0000313" key="2">
    <source>
        <dbReference type="WBParaSite" id="nRc.2.0.1.t37874-RA"/>
    </source>
</evidence>
<dbReference type="Proteomes" id="UP000887565">
    <property type="component" value="Unplaced"/>
</dbReference>
<organism evidence="1 2">
    <name type="scientific">Romanomermis culicivorax</name>
    <name type="common">Nematode worm</name>
    <dbReference type="NCBI Taxonomy" id="13658"/>
    <lineage>
        <taxon>Eukaryota</taxon>
        <taxon>Metazoa</taxon>
        <taxon>Ecdysozoa</taxon>
        <taxon>Nematoda</taxon>
        <taxon>Enoplea</taxon>
        <taxon>Dorylaimia</taxon>
        <taxon>Mermithida</taxon>
        <taxon>Mermithoidea</taxon>
        <taxon>Mermithidae</taxon>
        <taxon>Romanomermis</taxon>
    </lineage>
</organism>